<dbReference type="GO" id="GO:0004252">
    <property type="term" value="F:serine-type endopeptidase activity"/>
    <property type="evidence" value="ECO:0007669"/>
    <property type="project" value="InterPro"/>
</dbReference>
<organism evidence="4 5">
    <name type="scientific">Nephila pilipes</name>
    <name type="common">Giant wood spider</name>
    <name type="synonym">Nephila maculata</name>
    <dbReference type="NCBI Taxonomy" id="299642"/>
    <lineage>
        <taxon>Eukaryota</taxon>
        <taxon>Metazoa</taxon>
        <taxon>Ecdysozoa</taxon>
        <taxon>Arthropoda</taxon>
        <taxon>Chelicerata</taxon>
        <taxon>Arachnida</taxon>
        <taxon>Araneae</taxon>
        <taxon>Araneomorphae</taxon>
        <taxon>Entelegynae</taxon>
        <taxon>Araneoidea</taxon>
        <taxon>Nephilidae</taxon>
        <taxon>Nephila</taxon>
    </lineage>
</organism>
<protein>
    <submittedName>
        <fullName evidence="4">Tryptase beta-2</fullName>
    </submittedName>
</protein>
<reference evidence="4" key="1">
    <citation type="submission" date="2020-08" db="EMBL/GenBank/DDBJ databases">
        <title>Multicomponent nature underlies the extraordinary mechanical properties of spider dragline silk.</title>
        <authorList>
            <person name="Kono N."/>
            <person name="Nakamura H."/>
            <person name="Mori M."/>
            <person name="Yoshida Y."/>
            <person name="Ohtoshi R."/>
            <person name="Malay A.D."/>
            <person name="Moran D.A.P."/>
            <person name="Tomita M."/>
            <person name="Numata K."/>
            <person name="Arakawa K."/>
        </authorList>
    </citation>
    <scope>NUCLEOTIDE SEQUENCE</scope>
</reference>
<dbReference type="InterPro" id="IPR051487">
    <property type="entry name" value="Ser/Thr_Proteases_Immune/Dev"/>
</dbReference>
<comment type="caution">
    <text evidence="4">The sequence shown here is derived from an EMBL/GenBank/DDBJ whole genome shotgun (WGS) entry which is preliminary data.</text>
</comment>
<dbReference type="OrthoDB" id="6339452at2759"/>
<dbReference type="SMART" id="SM00020">
    <property type="entry name" value="Tryp_SPc"/>
    <property type="match status" value="1"/>
</dbReference>
<dbReference type="InterPro" id="IPR001254">
    <property type="entry name" value="Trypsin_dom"/>
</dbReference>
<evidence type="ECO:0000256" key="2">
    <source>
        <dbReference type="ARBA" id="ARBA00024195"/>
    </source>
</evidence>
<sequence length="214" mass="24539">MKRNHPKCRGYTLAKECYFSETEFSISLLESQEFGQRLEIKRIFPHDMFNYDLGLNDIALIELASPLKCSIKTYPICLATKEEMYKDGQNLIIAGWGWNRPQGVMGPKILREGVMKQIPSSSCVEEHSHLPEETVHQYHCAVGTNQSVCRGDSGSSTFIKFQNRFYSLGVTSHTDLKDKEKMECVPTLKSTFSKVLYFLKWIMERVKDLPVALD</sequence>
<dbReference type="InterPro" id="IPR009003">
    <property type="entry name" value="Peptidase_S1_PA"/>
</dbReference>
<dbReference type="GO" id="GO:0006508">
    <property type="term" value="P:proteolysis"/>
    <property type="evidence" value="ECO:0007669"/>
    <property type="project" value="InterPro"/>
</dbReference>
<name>A0A8X6TXT0_NEPPI</name>
<proteinExistence type="inferred from homology"/>
<dbReference type="Gene3D" id="2.40.10.10">
    <property type="entry name" value="Trypsin-like serine proteases"/>
    <property type="match status" value="1"/>
</dbReference>
<evidence type="ECO:0000313" key="5">
    <source>
        <dbReference type="Proteomes" id="UP000887013"/>
    </source>
</evidence>
<dbReference type="Pfam" id="PF00089">
    <property type="entry name" value="Trypsin"/>
    <property type="match status" value="1"/>
</dbReference>
<dbReference type="PANTHER" id="PTHR24256">
    <property type="entry name" value="TRYPTASE-RELATED"/>
    <property type="match status" value="1"/>
</dbReference>
<feature type="domain" description="Peptidase S1" evidence="3">
    <location>
        <begin position="14"/>
        <end position="207"/>
    </location>
</feature>
<evidence type="ECO:0000313" key="4">
    <source>
        <dbReference type="EMBL" id="GFT61408.1"/>
    </source>
</evidence>
<dbReference type="PROSITE" id="PS50240">
    <property type="entry name" value="TRYPSIN_DOM"/>
    <property type="match status" value="1"/>
</dbReference>
<evidence type="ECO:0000256" key="1">
    <source>
        <dbReference type="ARBA" id="ARBA00023157"/>
    </source>
</evidence>
<dbReference type="InterPro" id="IPR043504">
    <property type="entry name" value="Peptidase_S1_PA_chymotrypsin"/>
</dbReference>
<dbReference type="AlphaFoldDB" id="A0A8X6TXT0"/>
<keyword evidence="5" id="KW-1185">Reference proteome</keyword>
<accession>A0A8X6TXT0</accession>
<dbReference type="EMBL" id="BMAW01019051">
    <property type="protein sequence ID" value="GFT61408.1"/>
    <property type="molecule type" value="Genomic_DNA"/>
</dbReference>
<dbReference type="SUPFAM" id="SSF50494">
    <property type="entry name" value="Trypsin-like serine proteases"/>
    <property type="match status" value="1"/>
</dbReference>
<gene>
    <name evidence="4" type="primary">NCL1_28195</name>
    <name evidence="4" type="ORF">NPIL_553421</name>
</gene>
<dbReference type="Proteomes" id="UP000887013">
    <property type="component" value="Unassembled WGS sequence"/>
</dbReference>
<evidence type="ECO:0000259" key="3">
    <source>
        <dbReference type="PROSITE" id="PS50240"/>
    </source>
</evidence>
<comment type="similarity">
    <text evidence="2">Belongs to the peptidase S1 family. CLIP subfamily.</text>
</comment>
<keyword evidence="1" id="KW-1015">Disulfide bond</keyword>